<dbReference type="PANTHER" id="PTHR11078">
    <property type="entry name" value="N UTILIZATION SUBSTANCE PROTEIN B-RELATED"/>
    <property type="match status" value="1"/>
</dbReference>
<evidence type="ECO:0000313" key="8">
    <source>
        <dbReference type="Proteomes" id="UP000193431"/>
    </source>
</evidence>
<evidence type="ECO:0000256" key="2">
    <source>
        <dbReference type="ARBA" id="ARBA00022814"/>
    </source>
</evidence>
<gene>
    <name evidence="7" type="ORF">BST97_01135</name>
</gene>
<dbReference type="RefSeq" id="WP_085765518.1">
    <property type="nucleotide sequence ID" value="NZ_CP019344.1"/>
</dbReference>
<feature type="domain" description="NusB/RsmB/TIM44" evidence="6">
    <location>
        <begin position="202"/>
        <end position="295"/>
    </location>
</feature>
<evidence type="ECO:0000313" key="7">
    <source>
        <dbReference type="EMBL" id="ARN76718.1"/>
    </source>
</evidence>
<reference evidence="7 8" key="1">
    <citation type="submission" date="2016-11" db="EMBL/GenBank/DDBJ databases">
        <title>Trade-off between light-utilization and light-protection in marine flavobacteria.</title>
        <authorList>
            <person name="Kumagai Y."/>
        </authorList>
    </citation>
    <scope>NUCLEOTIDE SEQUENCE [LARGE SCALE GENOMIC DNA]</scope>
    <source>
        <strain evidence="7 8">JCM 13191</strain>
    </source>
</reference>
<organism evidence="7 8">
    <name type="scientific">Nonlabens spongiae</name>
    <dbReference type="NCBI Taxonomy" id="331648"/>
    <lineage>
        <taxon>Bacteria</taxon>
        <taxon>Pseudomonadati</taxon>
        <taxon>Bacteroidota</taxon>
        <taxon>Flavobacteriia</taxon>
        <taxon>Flavobacteriales</taxon>
        <taxon>Flavobacteriaceae</taxon>
        <taxon>Nonlabens</taxon>
    </lineage>
</organism>
<dbReference type="Pfam" id="PF01029">
    <property type="entry name" value="NusB"/>
    <property type="match status" value="1"/>
</dbReference>
<dbReference type="InterPro" id="IPR035926">
    <property type="entry name" value="NusB-like_sf"/>
</dbReference>
<evidence type="ECO:0000256" key="1">
    <source>
        <dbReference type="ARBA" id="ARBA00005952"/>
    </source>
</evidence>
<keyword evidence="3" id="KW-0694">RNA-binding</keyword>
<sequence length="312" mass="36809">MLTRRQLRIKVMQTIFYFQRQQNDDLRDREKFLNQSMTQTYVLFLYMSQLLVKIHELAVERQKNVAKKLLASEEERTAPAFFAENIVLNKLRESQALVDALEQRKLDPWELDSKYVSNLYEKIIASPAYVMYTSVPESSYKKDLKFVIDIYQDIIAPSDEILDYLEDKNITWVDDYPLVNTAMLMFLRRIKASKDVKLPELVKETDDIKFTMELFRKTVLNQDELLERLEKRTPNWDKERIAPIDKVLIIMAQSEFLYFPSIPVKVSLNEYLEIAKDYSTPKSSTFINGILDSLLKDFEKNDQINKIGRGLM</sequence>
<comment type="similarity">
    <text evidence="1">Belongs to the NusB family.</text>
</comment>
<dbReference type="GO" id="GO:0003723">
    <property type="term" value="F:RNA binding"/>
    <property type="evidence" value="ECO:0007669"/>
    <property type="project" value="UniProtKB-KW"/>
</dbReference>
<accession>A0A1W6MGI9</accession>
<dbReference type="SUPFAM" id="SSF48013">
    <property type="entry name" value="NusB-like"/>
    <property type="match status" value="1"/>
</dbReference>
<evidence type="ECO:0000256" key="5">
    <source>
        <dbReference type="ARBA" id="ARBA00023163"/>
    </source>
</evidence>
<dbReference type="AlphaFoldDB" id="A0A1W6MGI9"/>
<evidence type="ECO:0000256" key="4">
    <source>
        <dbReference type="ARBA" id="ARBA00023015"/>
    </source>
</evidence>
<evidence type="ECO:0000259" key="6">
    <source>
        <dbReference type="Pfam" id="PF01029"/>
    </source>
</evidence>
<dbReference type="EMBL" id="CP019344">
    <property type="protein sequence ID" value="ARN76718.1"/>
    <property type="molecule type" value="Genomic_DNA"/>
</dbReference>
<proteinExistence type="inferred from homology"/>
<dbReference type="OrthoDB" id="9787568at2"/>
<dbReference type="GO" id="GO:0031564">
    <property type="term" value="P:transcription antitermination"/>
    <property type="evidence" value="ECO:0007669"/>
    <property type="project" value="UniProtKB-KW"/>
</dbReference>
<keyword evidence="4" id="KW-0805">Transcription regulation</keyword>
<evidence type="ECO:0000256" key="3">
    <source>
        <dbReference type="ARBA" id="ARBA00022884"/>
    </source>
</evidence>
<dbReference type="STRING" id="331648.BST97_01135"/>
<keyword evidence="2" id="KW-0889">Transcription antitermination</keyword>
<dbReference type="GO" id="GO:0006353">
    <property type="term" value="P:DNA-templated transcription termination"/>
    <property type="evidence" value="ECO:0007669"/>
    <property type="project" value="InterPro"/>
</dbReference>
<name>A0A1W6MGI9_9FLAO</name>
<keyword evidence="8" id="KW-1185">Reference proteome</keyword>
<dbReference type="GO" id="GO:0005829">
    <property type="term" value="C:cytosol"/>
    <property type="evidence" value="ECO:0007669"/>
    <property type="project" value="TreeGrafter"/>
</dbReference>
<dbReference type="PANTHER" id="PTHR11078:SF3">
    <property type="entry name" value="ANTITERMINATION NUSB DOMAIN-CONTAINING PROTEIN"/>
    <property type="match status" value="1"/>
</dbReference>
<dbReference type="InterPro" id="IPR011605">
    <property type="entry name" value="NusB_fam"/>
</dbReference>
<dbReference type="Proteomes" id="UP000193431">
    <property type="component" value="Chromosome"/>
</dbReference>
<protein>
    <submittedName>
        <fullName evidence="7">Antitermination protein NusB</fullName>
    </submittedName>
</protein>
<keyword evidence="5" id="KW-0804">Transcription</keyword>
<dbReference type="Gene3D" id="1.10.940.10">
    <property type="entry name" value="NusB-like"/>
    <property type="match status" value="1"/>
</dbReference>
<dbReference type="InterPro" id="IPR006027">
    <property type="entry name" value="NusB_RsmB_TIM44"/>
</dbReference>